<dbReference type="eggNOG" id="COG0508">
    <property type="taxonomic scope" value="Bacteria"/>
</dbReference>
<sequence length="232" mass="24306">MTTTAPPSTDAPAGSTQTKLTGIRRTAARRMIAAWAAPVFHLTVEVDMSNALRTKEFEPSATVTDALLAACATALRAHPALNAHYADEVVTTFDAVHLGVAVATDAGLMVPVIHGADGLGLPELAAARKDVVARARAGKLAMADVSGGTFTVSNLGMMGIDRFDAILNVPQVAILAVGSTRQRQVWVGDTQTGEPAWRPIAEFTLTCDHRAIDGATGAAFLARIRDEVQAPR</sequence>
<evidence type="ECO:0000313" key="6">
    <source>
        <dbReference type="Proteomes" id="UP000002218"/>
    </source>
</evidence>
<evidence type="ECO:0000313" key="5">
    <source>
        <dbReference type="EMBL" id="ACV79766.1"/>
    </source>
</evidence>
<dbReference type="InterPro" id="IPR050743">
    <property type="entry name" value="2-oxoacid_DH_E2_comp"/>
</dbReference>
<keyword evidence="6" id="KW-1185">Reference proteome</keyword>
<dbReference type="KEGG" id="nml:Namu_3439"/>
<evidence type="ECO:0000259" key="4">
    <source>
        <dbReference type="Pfam" id="PF00198"/>
    </source>
</evidence>
<dbReference type="OrthoDB" id="9805770at2"/>
<proteinExistence type="predicted"/>
<dbReference type="RefSeq" id="WP_015748632.1">
    <property type="nucleotide sequence ID" value="NC_013235.1"/>
</dbReference>
<reference evidence="6" key="1">
    <citation type="submission" date="2009-09" db="EMBL/GenBank/DDBJ databases">
        <title>The complete genome of Nakamurella multipartita DSM 44233.</title>
        <authorList>
            <consortium name="US DOE Joint Genome Institute (JGI-PGF)"/>
            <person name="Lucas S."/>
            <person name="Copeland A."/>
            <person name="Lapidus A."/>
            <person name="Glavina del Rio T."/>
            <person name="Dalin E."/>
            <person name="Tice H."/>
            <person name="Bruce D."/>
            <person name="Goodwin L."/>
            <person name="Pitluck S."/>
            <person name="Kyrpides N."/>
            <person name="Mavromatis K."/>
            <person name="Ivanova N."/>
            <person name="Ovchinnikova G."/>
            <person name="Sims D."/>
            <person name="Meincke L."/>
            <person name="Brettin T."/>
            <person name="Detter J.C."/>
            <person name="Han C."/>
            <person name="Larimer F."/>
            <person name="Land M."/>
            <person name="Hauser L."/>
            <person name="Markowitz V."/>
            <person name="Cheng J.-F."/>
            <person name="Hugenholtz P."/>
            <person name="Woyke T."/>
            <person name="Wu D."/>
            <person name="Klenk H.-P."/>
            <person name="Eisen J.A."/>
        </authorList>
    </citation>
    <scope>NUCLEOTIDE SEQUENCE [LARGE SCALE GENOMIC DNA]</scope>
    <source>
        <strain evidence="6">ATCC 700099 / DSM 44233 / CIP 104796 / JCM 9543 / NBRC 105858 / Y-104</strain>
    </source>
</reference>
<dbReference type="Pfam" id="PF00198">
    <property type="entry name" value="2-oxoacid_dh"/>
    <property type="match status" value="1"/>
</dbReference>
<organism evidence="5 6">
    <name type="scientific">Nakamurella multipartita (strain ATCC 700099 / DSM 44233 / CIP 104796 / JCM 9543 / NBRC 105858 / Y-104)</name>
    <name type="common">Microsphaera multipartita</name>
    <dbReference type="NCBI Taxonomy" id="479431"/>
    <lineage>
        <taxon>Bacteria</taxon>
        <taxon>Bacillati</taxon>
        <taxon>Actinomycetota</taxon>
        <taxon>Actinomycetes</taxon>
        <taxon>Nakamurellales</taxon>
        <taxon>Nakamurellaceae</taxon>
        <taxon>Nakamurella</taxon>
    </lineage>
</organism>
<name>C8XE63_NAKMY</name>
<dbReference type="Proteomes" id="UP000002218">
    <property type="component" value="Chromosome"/>
</dbReference>
<dbReference type="InterPro" id="IPR023213">
    <property type="entry name" value="CAT-like_dom_sf"/>
</dbReference>
<keyword evidence="2" id="KW-0808">Transferase</keyword>
<comment type="cofactor">
    <cofactor evidence="1">
        <name>(R)-lipoate</name>
        <dbReference type="ChEBI" id="CHEBI:83088"/>
    </cofactor>
</comment>
<protein>
    <submittedName>
        <fullName evidence="5">Catalytic domain of components of various dehydrogenase complexes</fullName>
    </submittedName>
</protein>
<dbReference type="STRING" id="479431.Namu_3439"/>
<reference evidence="5 6" key="2">
    <citation type="journal article" date="2010" name="Stand. Genomic Sci.">
        <title>Complete genome sequence of Nakamurella multipartita type strain (Y-104).</title>
        <authorList>
            <person name="Tice H."/>
            <person name="Mayilraj S."/>
            <person name="Sims D."/>
            <person name="Lapidus A."/>
            <person name="Nolan M."/>
            <person name="Lucas S."/>
            <person name="Glavina Del Rio T."/>
            <person name="Copeland A."/>
            <person name="Cheng J.F."/>
            <person name="Meincke L."/>
            <person name="Bruce D."/>
            <person name="Goodwin L."/>
            <person name="Pitluck S."/>
            <person name="Ivanova N."/>
            <person name="Mavromatis K."/>
            <person name="Ovchinnikova G."/>
            <person name="Pati A."/>
            <person name="Chen A."/>
            <person name="Palaniappan K."/>
            <person name="Land M."/>
            <person name="Hauser L."/>
            <person name="Chang Y.J."/>
            <person name="Jeffries C.D."/>
            <person name="Detter J.C."/>
            <person name="Brettin T."/>
            <person name="Rohde M."/>
            <person name="Goker M."/>
            <person name="Bristow J."/>
            <person name="Eisen J.A."/>
            <person name="Markowitz V."/>
            <person name="Hugenholtz P."/>
            <person name="Kyrpides N.C."/>
            <person name="Klenk H.P."/>
            <person name="Chen F."/>
        </authorList>
    </citation>
    <scope>NUCLEOTIDE SEQUENCE [LARGE SCALE GENOMIC DNA]</scope>
    <source>
        <strain evidence="6">ATCC 700099 / DSM 44233 / CIP 104796 / JCM 9543 / NBRC 105858 / Y-104</strain>
    </source>
</reference>
<gene>
    <name evidence="5" type="ordered locus">Namu_3439</name>
</gene>
<dbReference type="PANTHER" id="PTHR43178:SF5">
    <property type="entry name" value="LIPOAMIDE ACYLTRANSFERASE COMPONENT OF BRANCHED-CHAIN ALPHA-KETO ACID DEHYDROGENASE COMPLEX, MITOCHONDRIAL"/>
    <property type="match status" value="1"/>
</dbReference>
<keyword evidence="3" id="KW-0012">Acyltransferase</keyword>
<dbReference type="InParanoid" id="C8XE63"/>
<dbReference type="HOGENOM" id="CLU_016733_2_1_11"/>
<dbReference type="GO" id="GO:0005737">
    <property type="term" value="C:cytoplasm"/>
    <property type="evidence" value="ECO:0007669"/>
    <property type="project" value="TreeGrafter"/>
</dbReference>
<dbReference type="InterPro" id="IPR001078">
    <property type="entry name" value="2-oxoacid_DH_actylTfrase"/>
</dbReference>
<dbReference type="GO" id="GO:0031405">
    <property type="term" value="F:lipoic acid binding"/>
    <property type="evidence" value="ECO:0007669"/>
    <property type="project" value="TreeGrafter"/>
</dbReference>
<dbReference type="EMBL" id="CP001737">
    <property type="protein sequence ID" value="ACV79766.1"/>
    <property type="molecule type" value="Genomic_DNA"/>
</dbReference>
<evidence type="ECO:0000256" key="1">
    <source>
        <dbReference type="ARBA" id="ARBA00001938"/>
    </source>
</evidence>
<dbReference type="Gene3D" id="3.30.559.10">
    <property type="entry name" value="Chloramphenicol acetyltransferase-like domain"/>
    <property type="match status" value="1"/>
</dbReference>
<dbReference type="SUPFAM" id="SSF52777">
    <property type="entry name" value="CoA-dependent acyltransferases"/>
    <property type="match status" value="1"/>
</dbReference>
<evidence type="ECO:0000256" key="2">
    <source>
        <dbReference type="ARBA" id="ARBA00022679"/>
    </source>
</evidence>
<dbReference type="GO" id="GO:0016407">
    <property type="term" value="F:acetyltransferase activity"/>
    <property type="evidence" value="ECO:0007669"/>
    <property type="project" value="TreeGrafter"/>
</dbReference>
<accession>C8XE63</accession>
<dbReference type="PANTHER" id="PTHR43178">
    <property type="entry name" value="DIHYDROLIPOAMIDE ACETYLTRANSFERASE COMPONENT OF PYRUVATE DEHYDROGENASE COMPLEX"/>
    <property type="match status" value="1"/>
</dbReference>
<dbReference type="AlphaFoldDB" id="C8XE63"/>
<feature type="domain" description="2-oxoacid dehydrogenase acyltransferase catalytic" evidence="4">
    <location>
        <begin position="15"/>
        <end position="231"/>
    </location>
</feature>
<evidence type="ECO:0000256" key="3">
    <source>
        <dbReference type="ARBA" id="ARBA00023315"/>
    </source>
</evidence>